<sequence>MSPGFVVGALLAVVAQAGAAEIPDAAQLAKIDTAGSTAQVAPGKDGRLVLAIVPTGTKDAPTHLETAFPVKVTLTAASGVSVGKSALSKIDAAQLDRKGIRFEVPLKVVSPGEHEIRAQVKFAVCIEDPKTTETKVCLPQDRQVVYLVKAK</sequence>
<dbReference type="Proteomes" id="UP001162891">
    <property type="component" value="Chromosome"/>
</dbReference>
<evidence type="ECO:0008006" key="4">
    <source>
        <dbReference type="Google" id="ProtNLM"/>
    </source>
</evidence>
<proteinExistence type="predicted"/>
<dbReference type="RefSeq" id="WP_248356325.1">
    <property type="nucleotide sequence ID" value="NZ_AP025591.1"/>
</dbReference>
<reference evidence="3" key="1">
    <citation type="journal article" date="2022" name="Int. J. Syst. Evol. Microbiol.">
        <title>Anaeromyxobacter oryzae sp. nov., Anaeromyxobacter diazotrophicus sp. nov. and Anaeromyxobacter paludicola sp. nov., isolated from paddy soils.</title>
        <authorList>
            <person name="Itoh H."/>
            <person name="Xu Z."/>
            <person name="Mise K."/>
            <person name="Masuda Y."/>
            <person name="Ushijima N."/>
            <person name="Hayakawa C."/>
            <person name="Shiratori Y."/>
            <person name="Senoo K."/>
        </authorList>
    </citation>
    <scope>NUCLEOTIDE SEQUENCE [LARGE SCALE GENOMIC DNA]</scope>
    <source>
        <strain evidence="3">Red232</strain>
    </source>
</reference>
<keyword evidence="1" id="KW-0732">Signal</keyword>
<protein>
    <recommendedName>
        <fullName evidence="4">Thiol:disulfide interchange protein DsbD N-terminal domain-containing protein</fullName>
    </recommendedName>
</protein>
<name>A0ABM7X3T1_9BACT</name>
<feature type="chain" id="PRO_5046653682" description="Thiol:disulfide interchange protein DsbD N-terminal domain-containing protein" evidence="1">
    <location>
        <begin position="20"/>
        <end position="151"/>
    </location>
</feature>
<feature type="signal peptide" evidence="1">
    <location>
        <begin position="1"/>
        <end position="19"/>
    </location>
</feature>
<gene>
    <name evidence="2" type="ORF">AMOR_54300</name>
</gene>
<keyword evidence="3" id="KW-1185">Reference proteome</keyword>
<evidence type="ECO:0000256" key="1">
    <source>
        <dbReference type="SAM" id="SignalP"/>
    </source>
</evidence>
<accession>A0ABM7X3T1</accession>
<evidence type="ECO:0000313" key="3">
    <source>
        <dbReference type="Proteomes" id="UP001162891"/>
    </source>
</evidence>
<evidence type="ECO:0000313" key="2">
    <source>
        <dbReference type="EMBL" id="BDG06434.1"/>
    </source>
</evidence>
<organism evidence="2 3">
    <name type="scientific">Anaeromyxobacter oryzae</name>
    <dbReference type="NCBI Taxonomy" id="2918170"/>
    <lineage>
        <taxon>Bacteria</taxon>
        <taxon>Pseudomonadati</taxon>
        <taxon>Myxococcota</taxon>
        <taxon>Myxococcia</taxon>
        <taxon>Myxococcales</taxon>
        <taxon>Cystobacterineae</taxon>
        <taxon>Anaeromyxobacteraceae</taxon>
        <taxon>Anaeromyxobacter</taxon>
    </lineage>
</organism>
<dbReference type="EMBL" id="AP025591">
    <property type="protein sequence ID" value="BDG06434.1"/>
    <property type="molecule type" value="Genomic_DNA"/>
</dbReference>